<gene>
    <name evidence="1" type="ORF">S01H4_04386</name>
</gene>
<evidence type="ECO:0008006" key="2">
    <source>
        <dbReference type="Google" id="ProtNLM"/>
    </source>
</evidence>
<dbReference type="SUPFAM" id="SSF53335">
    <property type="entry name" value="S-adenosyl-L-methionine-dependent methyltransferases"/>
    <property type="match status" value="1"/>
</dbReference>
<protein>
    <recommendedName>
        <fullName evidence="2">Class I SAM-dependent methyltransferase</fullName>
    </recommendedName>
</protein>
<sequence length="157" mass="17778">DAYHLFAMGKKISDGGTYLEIGSYIGGSLICVYEATKVSGAKIKFIGIENNIRPKLRINTKFIPHLKIIASRSDEAKGRIRNNSADLLFIDGAHHYEQIKRDISNYWPKLKIRGILSGHDYTHHKQHQGIVKAANEAFGKKLTVLKNSRIFMIKRTK</sequence>
<dbReference type="InterPro" id="IPR029063">
    <property type="entry name" value="SAM-dependent_MTases_sf"/>
</dbReference>
<dbReference type="AlphaFoldDB" id="X0Z342"/>
<reference evidence="1" key="1">
    <citation type="journal article" date="2014" name="Front. Microbiol.">
        <title>High frequency of phylogenetically diverse reductive dehalogenase-homologous genes in deep subseafloor sedimentary metagenomes.</title>
        <authorList>
            <person name="Kawai M."/>
            <person name="Futagami T."/>
            <person name="Toyoda A."/>
            <person name="Takaki Y."/>
            <person name="Nishi S."/>
            <person name="Hori S."/>
            <person name="Arai W."/>
            <person name="Tsubouchi T."/>
            <person name="Morono Y."/>
            <person name="Uchiyama I."/>
            <person name="Ito T."/>
            <person name="Fujiyama A."/>
            <person name="Inagaki F."/>
            <person name="Takami H."/>
        </authorList>
    </citation>
    <scope>NUCLEOTIDE SEQUENCE</scope>
    <source>
        <strain evidence="1">Expedition CK06-06</strain>
    </source>
</reference>
<dbReference type="Gene3D" id="3.40.50.150">
    <property type="entry name" value="Vaccinia Virus protein VP39"/>
    <property type="match status" value="1"/>
</dbReference>
<accession>X0Z342</accession>
<feature type="non-terminal residue" evidence="1">
    <location>
        <position position="1"/>
    </location>
</feature>
<dbReference type="EMBL" id="BART01001169">
    <property type="protein sequence ID" value="GAG63705.1"/>
    <property type="molecule type" value="Genomic_DNA"/>
</dbReference>
<comment type="caution">
    <text evidence="1">The sequence shown here is derived from an EMBL/GenBank/DDBJ whole genome shotgun (WGS) entry which is preliminary data.</text>
</comment>
<proteinExistence type="predicted"/>
<dbReference type="Pfam" id="PF13578">
    <property type="entry name" value="Methyltransf_24"/>
    <property type="match status" value="1"/>
</dbReference>
<evidence type="ECO:0000313" key="1">
    <source>
        <dbReference type="EMBL" id="GAG63705.1"/>
    </source>
</evidence>
<organism evidence="1">
    <name type="scientific">marine sediment metagenome</name>
    <dbReference type="NCBI Taxonomy" id="412755"/>
    <lineage>
        <taxon>unclassified sequences</taxon>
        <taxon>metagenomes</taxon>
        <taxon>ecological metagenomes</taxon>
    </lineage>
</organism>
<name>X0Z342_9ZZZZ</name>